<evidence type="ECO:0000313" key="2">
    <source>
        <dbReference type="Proteomes" id="UP001303473"/>
    </source>
</evidence>
<protein>
    <submittedName>
        <fullName evidence="1">Ankyrin repeat domain-containing protein 29</fullName>
    </submittedName>
</protein>
<dbReference type="EMBL" id="MU853808">
    <property type="protein sequence ID" value="KAK3939609.1"/>
    <property type="molecule type" value="Genomic_DNA"/>
</dbReference>
<name>A0AAN6N5R6_9PEZI</name>
<sequence>MAFDWLVGVREEGMRRVEGLICDNCVWTRTLIDGADLNLLLRCGWYETALIAAANCGGVSVEASALSALVERGADVDAVPARRELLVSRGADVNAVLDVGEYGSALAAAAWCDDNKFEKAEPVVLFLLEQGADTNAVLPLGTCGSALGAVLAMGKKGSPKMKRLLLGHGAELSGNEKPRRDE</sequence>
<dbReference type="Gene3D" id="1.25.40.20">
    <property type="entry name" value="Ankyrin repeat-containing domain"/>
    <property type="match status" value="1"/>
</dbReference>
<keyword evidence="2" id="KW-1185">Reference proteome</keyword>
<proteinExistence type="predicted"/>
<dbReference type="InterPro" id="IPR036770">
    <property type="entry name" value="Ankyrin_rpt-contain_sf"/>
</dbReference>
<comment type="caution">
    <text evidence="1">The sequence shown here is derived from an EMBL/GenBank/DDBJ whole genome shotgun (WGS) entry which is preliminary data.</text>
</comment>
<dbReference type="Proteomes" id="UP001303473">
    <property type="component" value="Unassembled WGS sequence"/>
</dbReference>
<dbReference type="AlphaFoldDB" id="A0AAN6N5R6"/>
<evidence type="ECO:0000313" key="1">
    <source>
        <dbReference type="EMBL" id="KAK3939609.1"/>
    </source>
</evidence>
<dbReference type="SUPFAM" id="SSF48403">
    <property type="entry name" value="Ankyrin repeat"/>
    <property type="match status" value="1"/>
</dbReference>
<gene>
    <name evidence="1" type="ORF">QBC46DRAFT_409022</name>
</gene>
<accession>A0AAN6N5R6</accession>
<reference evidence="2" key="1">
    <citation type="journal article" date="2023" name="Mol. Phylogenet. Evol.">
        <title>Genome-scale phylogeny and comparative genomics of the fungal order Sordariales.</title>
        <authorList>
            <person name="Hensen N."/>
            <person name="Bonometti L."/>
            <person name="Westerberg I."/>
            <person name="Brannstrom I.O."/>
            <person name="Guillou S."/>
            <person name="Cros-Aarteil S."/>
            <person name="Calhoun S."/>
            <person name="Haridas S."/>
            <person name="Kuo A."/>
            <person name="Mondo S."/>
            <person name="Pangilinan J."/>
            <person name="Riley R."/>
            <person name="LaButti K."/>
            <person name="Andreopoulos B."/>
            <person name="Lipzen A."/>
            <person name="Chen C."/>
            <person name="Yan M."/>
            <person name="Daum C."/>
            <person name="Ng V."/>
            <person name="Clum A."/>
            <person name="Steindorff A."/>
            <person name="Ohm R.A."/>
            <person name="Martin F."/>
            <person name="Silar P."/>
            <person name="Natvig D.O."/>
            <person name="Lalanne C."/>
            <person name="Gautier V."/>
            <person name="Ament-Velasquez S.L."/>
            <person name="Kruys A."/>
            <person name="Hutchinson M.I."/>
            <person name="Powell A.J."/>
            <person name="Barry K."/>
            <person name="Miller A.N."/>
            <person name="Grigoriev I.V."/>
            <person name="Debuchy R."/>
            <person name="Gladieux P."/>
            <person name="Hiltunen Thoren M."/>
            <person name="Johannesson H."/>
        </authorList>
    </citation>
    <scope>NUCLEOTIDE SEQUENCE [LARGE SCALE GENOMIC DNA]</scope>
    <source>
        <strain evidence="2">CBS 340.73</strain>
    </source>
</reference>
<organism evidence="1 2">
    <name type="scientific">Diplogelasinospora grovesii</name>
    <dbReference type="NCBI Taxonomy" id="303347"/>
    <lineage>
        <taxon>Eukaryota</taxon>
        <taxon>Fungi</taxon>
        <taxon>Dikarya</taxon>
        <taxon>Ascomycota</taxon>
        <taxon>Pezizomycotina</taxon>
        <taxon>Sordariomycetes</taxon>
        <taxon>Sordariomycetidae</taxon>
        <taxon>Sordariales</taxon>
        <taxon>Diplogelasinosporaceae</taxon>
        <taxon>Diplogelasinospora</taxon>
    </lineage>
</organism>